<keyword evidence="3" id="KW-1185">Reference proteome</keyword>
<evidence type="ECO:0008006" key="4">
    <source>
        <dbReference type="Google" id="ProtNLM"/>
    </source>
</evidence>
<dbReference type="Proteomes" id="UP000499080">
    <property type="component" value="Unassembled WGS sequence"/>
</dbReference>
<evidence type="ECO:0000256" key="1">
    <source>
        <dbReference type="SAM" id="MobiDB-lite"/>
    </source>
</evidence>
<evidence type="ECO:0000313" key="3">
    <source>
        <dbReference type="Proteomes" id="UP000499080"/>
    </source>
</evidence>
<dbReference type="InterPro" id="IPR036875">
    <property type="entry name" value="Znf_CCHC_sf"/>
</dbReference>
<reference evidence="2 3" key="1">
    <citation type="journal article" date="2019" name="Sci. Rep.">
        <title>Orb-weaving spider Araneus ventricosus genome elucidates the spidroin gene catalogue.</title>
        <authorList>
            <person name="Kono N."/>
            <person name="Nakamura H."/>
            <person name="Ohtoshi R."/>
            <person name="Moran D.A.P."/>
            <person name="Shinohara A."/>
            <person name="Yoshida Y."/>
            <person name="Fujiwara M."/>
            <person name="Mori M."/>
            <person name="Tomita M."/>
            <person name="Arakawa K."/>
        </authorList>
    </citation>
    <scope>NUCLEOTIDE SEQUENCE [LARGE SCALE GENOMIC DNA]</scope>
</reference>
<feature type="compositionally biased region" description="Polar residues" evidence="1">
    <location>
        <begin position="175"/>
        <end position="186"/>
    </location>
</feature>
<dbReference type="GO" id="GO:0003676">
    <property type="term" value="F:nucleic acid binding"/>
    <property type="evidence" value="ECO:0007669"/>
    <property type="project" value="InterPro"/>
</dbReference>
<dbReference type="GO" id="GO:0008270">
    <property type="term" value="F:zinc ion binding"/>
    <property type="evidence" value="ECO:0007669"/>
    <property type="project" value="InterPro"/>
</dbReference>
<accession>A0A4Y2D1K5</accession>
<name>A0A4Y2D1K5_ARAVE</name>
<protein>
    <recommendedName>
        <fullName evidence="4">CCHC-type domain-containing protein</fullName>
    </recommendedName>
</protein>
<dbReference type="EMBL" id="BGPR01000282">
    <property type="protein sequence ID" value="GBM10219.1"/>
    <property type="molecule type" value="Genomic_DNA"/>
</dbReference>
<organism evidence="2 3">
    <name type="scientific">Araneus ventricosus</name>
    <name type="common">Orbweaver spider</name>
    <name type="synonym">Epeira ventricosa</name>
    <dbReference type="NCBI Taxonomy" id="182803"/>
    <lineage>
        <taxon>Eukaryota</taxon>
        <taxon>Metazoa</taxon>
        <taxon>Ecdysozoa</taxon>
        <taxon>Arthropoda</taxon>
        <taxon>Chelicerata</taxon>
        <taxon>Arachnida</taxon>
        <taxon>Araneae</taxon>
        <taxon>Araneomorphae</taxon>
        <taxon>Entelegynae</taxon>
        <taxon>Araneoidea</taxon>
        <taxon>Araneidae</taxon>
        <taxon>Araneus</taxon>
    </lineage>
</organism>
<gene>
    <name evidence="2" type="ORF">AVEN_177488_1</name>
</gene>
<dbReference type="SUPFAM" id="SSF57756">
    <property type="entry name" value="Retrovirus zinc finger-like domains"/>
    <property type="match status" value="1"/>
</dbReference>
<feature type="region of interest" description="Disordered" evidence="1">
    <location>
        <begin position="104"/>
        <end position="186"/>
    </location>
</feature>
<dbReference type="OrthoDB" id="8123891at2759"/>
<dbReference type="AlphaFoldDB" id="A0A4Y2D1K5"/>
<feature type="compositionally biased region" description="Polar residues" evidence="1">
    <location>
        <begin position="201"/>
        <end position="220"/>
    </location>
</feature>
<proteinExistence type="predicted"/>
<comment type="caution">
    <text evidence="2">The sequence shown here is derived from an EMBL/GenBank/DDBJ whole genome shotgun (WGS) entry which is preliminary data.</text>
</comment>
<feature type="compositionally biased region" description="Basic and acidic residues" evidence="1">
    <location>
        <begin position="152"/>
        <end position="169"/>
    </location>
</feature>
<evidence type="ECO:0000313" key="2">
    <source>
        <dbReference type="EMBL" id="GBM10219.1"/>
    </source>
</evidence>
<sequence>MKLAVRPYIPNPLRCFQCQHFGHSKASCRGTLTCSRCVEAGHENSNCTAPEKCVNCKGPHTSFPLFCSSWIFEKEFSCGNVLSYEVASTLQDLSGFQTVHNRKKLKKESKIKTNTQSRNPEKISQFYSISTRPISPKPQKDNEQVSKFCKTSPREISDSTPKPDIKSSDAKQPAKSITSSHGSNYTNYVVSNDPECLSVSALGNSSQDQSDTDTEMSPLSPSEDILDYDMSEDLEKSSKDVCTPPPSPKEQRLQLKIIIPTKYETR</sequence>
<feature type="region of interest" description="Disordered" evidence="1">
    <location>
        <begin position="199"/>
        <end position="251"/>
    </location>
</feature>